<organism evidence="1 2">
    <name type="scientific">Sporanaerobium hydrogeniformans</name>
    <dbReference type="NCBI Taxonomy" id="3072179"/>
    <lineage>
        <taxon>Bacteria</taxon>
        <taxon>Bacillati</taxon>
        <taxon>Bacillota</taxon>
        <taxon>Clostridia</taxon>
        <taxon>Lachnospirales</taxon>
        <taxon>Lachnospiraceae</taxon>
        <taxon>Sporanaerobium</taxon>
    </lineage>
</organism>
<dbReference type="EMBL" id="PEDL01000008">
    <property type="protein sequence ID" value="PHV70687.1"/>
    <property type="molecule type" value="Genomic_DNA"/>
</dbReference>
<sequence>MINIKLAELLGKHKMTRKRLAELTDTRPNTIGDLYNEKCKKIDIEVLNKICTVLECNIEDILEYKKDGDNK</sequence>
<proteinExistence type="predicted"/>
<accession>A0AC61DDJ3</accession>
<comment type="caution">
    <text evidence="1">The sequence shown here is derived from an EMBL/GenBank/DDBJ whole genome shotgun (WGS) entry which is preliminary data.</text>
</comment>
<keyword evidence="2" id="KW-1185">Reference proteome</keyword>
<evidence type="ECO:0000313" key="1">
    <source>
        <dbReference type="EMBL" id="PHV70687.1"/>
    </source>
</evidence>
<evidence type="ECO:0000313" key="2">
    <source>
        <dbReference type="Proteomes" id="UP000224460"/>
    </source>
</evidence>
<dbReference type="Proteomes" id="UP000224460">
    <property type="component" value="Unassembled WGS sequence"/>
</dbReference>
<protein>
    <submittedName>
        <fullName evidence="1">Transcriptional regulator</fullName>
    </submittedName>
</protein>
<reference evidence="1" key="1">
    <citation type="submission" date="2017-10" db="EMBL/GenBank/DDBJ databases">
        <title>Genome sequence of cellulolytic Lachnospiraceae bacterium XHS1971 isolated from hotspring sediment.</title>
        <authorList>
            <person name="Vasudevan G."/>
            <person name="Joshi A.J."/>
            <person name="Hivarkar S."/>
            <person name="Lanjekar V.B."/>
            <person name="Dhakephalkar P.K."/>
            <person name="Dagar S."/>
        </authorList>
    </citation>
    <scope>NUCLEOTIDE SEQUENCE</scope>
    <source>
        <strain evidence="1">XHS1971</strain>
    </source>
</reference>
<gene>
    <name evidence="1" type="ORF">CS063_09145</name>
</gene>
<name>A0AC61DDJ3_9FIRM</name>